<dbReference type="InterPro" id="IPR003660">
    <property type="entry name" value="HAMP_dom"/>
</dbReference>
<dbReference type="GO" id="GO:0016301">
    <property type="term" value="F:kinase activity"/>
    <property type="evidence" value="ECO:0007669"/>
    <property type="project" value="UniProtKB-KW"/>
</dbReference>
<keyword evidence="1" id="KW-1133">Transmembrane helix</keyword>
<protein>
    <submittedName>
        <fullName evidence="3">DUF3365 domain-containing protein</fullName>
    </submittedName>
    <submittedName>
        <fullName evidence="5">Protein-histidine pros-kinase</fullName>
    </submittedName>
    <submittedName>
        <fullName evidence="4">Signal protein</fullName>
    </submittedName>
</protein>
<reference evidence="6" key="3">
    <citation type="submission" date="2017-01" db="EMBL/GenBank/DDBJ databases">
        <authorList>
            <person name="Poblete-Castro I."/>
        </authorList>
    </citation>
    <scope>NUCLEOTIDE SEQUENCE [LARGE SCALE GENOMIC DNA]</scope>
    <source>
        <strain evidence="6">DSM 18361 / CCUG 53116 / MT1</strain>
    </source>
</reference>
<keyword evidence="1" id="KW-0812">Transmembrane</keyword>
<dbReference type="SUPFAM" id="SSF158472">
    <property type="entry name" value="HAMP domain-like"/>
    <property type="match status" value="1"/>
</dbReference>
<dbReference type="OrthoDB" id="9797588at2"/>
<dbReference type="Pfam" id="PF00672">
    <property type="entry name" value="HAMP"/>
    <property type="match status" value="1"/>
</dbReference>
<dbReference type="EMBL" id="MSTQ01000004">
    <property type="protein sequence ID" value="OLU04100.1"/>
    <property type="molecule type" value="Genomic_DNA"/>
</dbReference>
<proteinExistence type="predicted"/>
<dbReference type="RefSeq" id="WP_075945833.1">
    <property type="nucleotide sequence ID" value="NZ_LT629709.1"/>
</dbReference>
<dbReference type="Gene3D" id="6.10.340.10">
    <property type="match status" value="1"/>
</dbReference>
<evidence type="ECO:0000313" key="5">
    <source>
        <dbReference type="EMBL" id="SDO25753.1"/>
    </source>
</evidence>
<dbReference type="SMART" id="SM00304">
    <property type="entry name" value="HAMP"/>
    <property type="match status" value="1"/>
</dbReference>
<keyword evidence="5" id="KW-0808">Transferase</keyword>
<name>A0A1H0I2X5_PSERE</name>
<dbReference type="Proteomes" id="UP000198549">
    <property type="component" value="Chromosome I"/>
</dbReference>
<dbReference type="Proteomes" id="UP000460142">
    <property type="component" value="Unassembled WGS sequence"/>
</dbReference>
<dbReference type="Proteomes" id="UP000186756">
    <property type="component" value="Unassembled WGS sequence"/>
</dbReference>
<evidence type="ECO:0000313" key="3">
    <source>
        <dbReference type="EMBL" id="KAB0486907.1"/>
    </source>
</evidence>
<feature type="domain" description="HAMP" evidence="2">
    <location>
        <begin position="235"/>
        <end position="288"/>
    </location>
</feature>
<reference evidence="3 8" key="4">
    <citation type="submission" date="2019-09" db="EMBL/GenBank/DDBJ databases">
        <title>Draft genome sequences of 48 bacterial type strains from the CCUG.</title>
        <authorList>
            <person name="Tunovic T."/>
            <person name="Pineiro-Iglesias B."/>
            <person name="Unosson C."/>
            <person name="Inganas E."/>
            <person name="Ohlen M."/>
            <person name="Cardew S."/>
            <person name="Jensie-Markopoulos S."/>
            <person name="Salva-Serra F."/>
            <person name="Jaen-Luchoro D."/>
            <person name="Karlsson R."/>
            <person name="Svensson-Stadler L."/>
            <person name="Chun J."/>
            <person name="Moore E."/>
        </authorList>
    </citation>
    <scope>NUCLEOTIDE SEQUENCE [LARGE SCALE GENOMIC DNA]</scope>
    <source>
        <strain evidence="3 8">CCUG 53116</strain>
    </source>
</reference>
<reference evidence="5 7" key="1">
    <citation type="submission" date="2016-10" db="EMBL/GenBank/DDBJ databases">
        <authorList>
            <person name="de Groot N.N."/>
        </authorList>
    </citation>
    <scope>NUCLEOTIDE SEQUENCE [LARGE SCALE GENOMIC DNA]</scope>
    <source>
        <strain evidence="5 7">BS3776</strain>
    </source>
</reference>
<keyword evidence="1" id="KW-0472">Membrane</keyword>
<keyword evidence="6" id="KW-1185">Reference proteome</keyword>
<evidence type="ECO:0000256" key="1">
    <source>
        <dbReference type="SAM" id="Phobius"/>
    </source>
</evidence>
<evidence type="ECO:0000313" key="4">
    <source>
        <dbReference type="EMBL" id="OLU04100.1"/>
    </source>
</evidence>
<sequence>MKFSLAVKFNIVFLAVFAVGFAASSLFTYRLLQQSAREESLDNARMLMGAASAASIYTSAQIAPLLENRLRFEFLPQSIPAFASTEHLRELLKSYPDYSYKEATLNPTNPRDKATDWEATIVNQLRGKPDLKELVGERNDGDGPSLFVAQPIQITDPACLACHTTPALAPKTVVDRYGPDNGFGWKLNEIIGARLVSVPLTVPLERANLLLRTYMLSLLGIFAFLFCALNLMVYLFVTRRLCQMSNLADRVSLGESDVPQMDTRGRDELTRLAQSFERMRTSLVSAMKMLEE</sequence>
<reference evidence="4" key="2">
    <citation type="submission" date="2017-01" db="EMBL/GenBank/DDBJ databases">
        <authorList>
            <person name="Mah S.A."/>
            <person name="Swanson W.J."/>
            <person name="Moy G.W."/>
            <person name="Vacquier V.D."/>
        </authorList>
    </citation>
    <scope>NUCLEOTIDE SEQUENCE [LARGE SCALE GENOMIC DNA]</scope>
    <source>
        <strain evidence="4">MT1</strain>
    </source>
</reference>
<gene>
    <name evidence="4" type="ORF">BVK86_07535</name>
    <name evidence="3" type="ORF">F7R15_08555</name>
    <name evidence="5" type="ORF">SAMN04490202_0344</name>
</gene>
<evidence type="ECO:0000313" key="7">
    <source>
        <dbReference type="Proteomes" id="UP000198549"/>
    </source>
</evidence>
<organism evidence="5 7">
    <name type="scientific">Pseudomonas reinekei</name>
    <dbReference type="NCBI Taxonomy" id="395598"/>
    <lineage>
        <taxon>Bacteria</taxon>
        <taxon>Pseudomonadati</taxon>
        <taxon>Pseudomonadota</taxon>
        <taxon>Gammaproteobacteria</taxon>
        <taxon>Pseudomonadales</taxon>
        <taxon>Pseudomonadaceae</taxon>
        <taxon>Pseudomonas</taxon>
    </lineage>
</organism>
<evidence type="ECO:0000313" key="8">
    <source>
        <dbReference type="Proteomes" id="UP000460142"/>
    </source>
</evidence>
<feature type="transmembrane region" description="Helical" evidence="1">
    <location>
        <begin position="12"/>
        <end position="32"/>
    </location>
</feature>
<dbReference type="AlphaFoldDB" id="A0A1H0I2X5"/>
<feature type="transmembrane region" description="Helical" evidence="1">
    <location>
        <begin position="214"/>
        <end position="237"/>
    </location>
</feature>
<dbReference type="PROSITE" id="PS50885">
    <property type="entry name" value="HAMP"/>
    <property type="match status" value="1"/>
</dbReference>
<evidence type="ECO:0000313" key="6">
    <source>
        <dbReference type="Proteomes" id="UP000186756"/>
    </source>
</evidence>
<dbReference type="CDD" id="cd06225">
    <property type="entry name" value="HAMP"/>
    <property type="match status" value="1"/>
</dbReference>
<dbReference type="GO" id="GO:0007165">
    <property type="term" value="P:signal transduction"/>
    <property type="evidence" value="ECO:0007669"/>
    <property type="project" value="InterPro"/>
</dbReference>
<dbReference type="GO" id="GO:0016020">
    <property type="term" value="C:membrane"/>
    <property type="evidence" value="ECO:0007669"/>
    <property type="project" value="InterPro"/>
</dbReference>
<dbReference type="EMBL" id="LT629709">
    <property type="protein sequence ID" value="SDO25753.1"/>
    <property type="molecule type" value="Genomic_DNA"/>
</dbReference>
<dbReference type="EMBL" id="VZPS01000004">
    <property type="protein sequence ID" value="KAB0486907.1"/>
    <property type="molecule type" value="Genomic_DNA"/>
</dbReference>
<evidence type="ECO:0000259" key="2">
    <source>
        <dbReference type="PROSITE" id="PS50885"/>
    </source>
</evidence>
<dbReference type="InterPro" id="IPR021796">
    <property type="entry name" value="Tll0287-like_dom"/>
</dbReference>
<keyword evidence="5" id="KW-0418">Kinase</keyword>
<dbReference type="Pfam" id="PF11845">
    <property type="entry name" value="Tll0287-like"/>
    <property type="match status" value="1"/>
</dbReference>
<accession>A0A1H0I2X5</accession>